<dbReference type="InterPro" id="IPR053139">
    <property type="entry name" value="Surface_bspA-like"/>
</dbReference>
<sequence>MKDGRRLIVTLLIMVTVLAASTAFPAAAAAASDTFEQEGILYQYWTTEKTTARVVGCKDTVSELLIPEKAGGATVTDIWEGAFEGNRVIRSVSIPRTAKEVGANAFRGCTNLSKVTLGDYKAWCGEEKPYLESQGMILGNCAFEGCTSLEEISLPANVWGKNSENKYAFQGSGLKKVIYNDTDWNYVTMRGCDKLEVIVFKNCALKIGEDKFKDLPALKEVYADNAERMTFVWGTANDLTKGGAFYNCPKLRDVYLSYQSYKENDYTRYSHFYYELSSKDPKYNTFCFRSSDKNVVKMVNNAQFQLAGNGSADLTGPNCPFTLHINVGEQKARKNISDCSVELAKNSYSKTGKSMRARVIVKDKGKLLKNERDYTVSYRNNDKIGTAEAVVQGMGSYQGSVSKAYSIIPLYPELCGVSVEAKKLTLKWNEVEEADGYVIYYAKKKSGKYTRLAELRGRTEYTTEKIKEGNFVKLKSYTEVNGKKYYSSDSAAEQL</sequence>
<dbReference type="PANTHER" id="PTHR45661:SF3">
    <property type="entry name" value="IG-LIKE DOMAIN-CONTAINING PROTEIN"/>
    <property type="match status" value="1"/>
</dbReference>
<feature type="chain" id="PRO_5032908594" evidence="1">
    <location>
        <begin position="29"/>
        <end position="495"/>
    </location>
</feature>
<organism evidence="2 3">
    <name type="scientific">Variimorphobacter saccharofermentans</name>
    <dbReference type="NCBI Taxonomy" id="2755051"/>
    <lineage>
        <taxon>Bacteria</taxon>
        <taxon>Bacillati</taxon>
        <taxon>Bacillota</taxon>
        <taxon>Clostridia</taxon>
        <taxon>Lachnospirales</taxon>
        <taxon>Lachnospiraceae</taxon>
        <taxon>Variimorphobacter</taxon>
    </lineage>
</organism>
<dbReference type="PANTHER" id="PTHR45661">
    <property type="entry name" value="SURFACE ANTIGEN"/>
    <property type="match status" value="1"/>
</dbReference>
<dbReference type="RefSeq" id="WP_228351556.1">
    <property type="nucleotide sequence ID" value="NZ_JACEGA010000001.1"/>
</dbReference>
<evidence type="ECO:0000313" key="2">
    <source>
        <dbReference type="EMBL" id="MBB2181804.1"/>
    </source>
</evidence>
<dbReference type="Pfam" id="PF13306">
    <property type="entry name" value="LRR_5"/>
    <property type="match status" value="2"/>
</dbReference>
<name>A0A839JX17_9FIRM</name>
<proteinExistence type="predicted"/>
<feature type="signal peptide" evidence="1">
    <location>
        <begin position="1"/>
        <end position="28"/>
    </location>
</feature>
<dbReference type="EMBL" id="JACEGA010000001">
    <property type="protein sequence ID" value="MBB2181804.1"/>
    <property type="molecule type" value="Genomic_DNA"/>
</dbReference>
<evidence type="ECO:0000256" key="1">
    <source>
        <dbReference type="SAM" id="SignalP"/>
    </source>
</evidence>
<dbReference type="AlphaFoldDB" id="A0A839JX17"/>
<dbReference type="InterPro" id="IPR032675">
    <property type="entry name" value="LRR_dom_sf"/>
</dbReference>
<dbReference type="SUPFAM" id="SSF52058">
    <property type="entry name" value="L domain-like"/>
    <property type="match status" value="1"/>
</dbReference>
<protein>
    <submittedName>
        <fullName evidence="2">Leucine-rich repeat domain-containing protein</fullName>
    </submittedName>
</protein>
<dbReference type="InterPro" id="IPR026906">
    <property type="entry name" value="LRR_5"/>
</dbReference>
<dbReference type="Gene3D" id="2.60.40.10">
    <property type="entry name" value="Immunoglobulins"/>
    <property type="match status" value="1"/>
</dbReference>
<reference evidence="2 3" key="1">
    <citation type="submission" date="2020-07" db="EMBL/GenBank/DDBJ databases">
        <title>Characterization and genome sequencing of isolate MD1, a novel member within the family Lachnospiraceae.</title>
        <authorList>
            <person name="Rettenmaier R."/>
            <person name="Di Bello L."/>
            <person name="Zinser C."/>
            <person name="Scheitz K."/>
            <person name="Liebl W."/>
            <person name="Zverlov V."/>
        </authorList>
    </citation>
    <scope>NUCLEOTIDE SEQUENCE [LARGE SCALE GENOMIC DNA]</scope>
    <source>
        <strain evidence="2 3">MD1</strain>
    </source>
</reference>
<keyword evidence="1" id="KW-0732">Signal</keyword>
<comment type="caution">
    <text evidence="2">The sequence shown here is derived from an EMBL/GenBank/DDBJ whole genome shotgun (WGS) entry which is preliminary data.</text>
</comment>
<evidence type="ECO:0000313" key="3">
    <source>
        <dbReference type="Proteomes" id="UP000574276"/>
    </source>
</evidence>
<keyword evidence="3" id="KW-1185">Reference proteome</keyword>
<dbReference type="Proteomes" id="UP000574276">
    <property type="component" value="Unassembled WGS sequence"/>
</dbReference>
<dbReference type="InterPro" id="IPR013783">
    <property type="entry name" value="Ig-like_fold"/>
</dbReference>
<gene>
    <name evidence="2" type="ORF">H0486_02780</name>
</gene>
<accession>A0A839JX17</accession>
<dbReference type="Gene3D" id="3.80.10.10">
    <property type="entry name" value="Ribonuclease Inhibitor"/>
    <property type="match status" value="1"/>
</dbReference>